<feature type="compositionally biased region" description="Pro residues" evidence="1">
    <location>
        <begin position="485"/>
        <end position="503"/>
    </location>
</feature>
<reference evidence="2 3" key="1">
    <citation type="journal article" date="2021" name="Sci. Rep.">
        <title>Genome sequencing of the multicellular alga Astrephomene provides insights into convergent evolution of germ-soma differentiation.</title>
        <authorList>
            <person name="Yamashita S."/>
            <person name="Yamamoto K."/>
            <person name="Matsuzaki R."/>
            <person name="Suzuki S."/>
            <person name="Yamaguchi H."/>
            <person name="Hirooka S."/>
            <person name="Minakuchi Y."/>
            <person name="Miyagishima S."/>
            <person name="Kawachi M."/>
            <person name="Toyoda A."/>
            <person name="Nozaki H."/>
        </authorList>
    </citation>
    <scope>NUCLEOTIDE SEQUENCE [LARGE SCALE GENOMIC DNA]</scope>
    <source>
        <strain evidence="2 3">NIES-4017</strain>
    </source>
</reference>
<feature type="region of interest" description="Disordered" evidence="1">
    <location>
        <begin position="656"/>
        <end position="693"/>
    </location>
</feature>
<feature type="compositionally biased region" description="Pro residues" evidence="1">
    <location>
        <begin position="251"/>
        <end position="261"/>
    </location>
</feature>
<dbReference type="AlphaFoldDB" id="A0AAD3DWI4"/>
<keyword evidence="3" id="KW-1185">Reference proteome</keyword>
<feature type="region of interest" description="Disordered" evidence="1">
    <location>
        <begin position="617"/>
        <end position="636"/>
    </location>
</feature>
<name>A0AAD3DWI4_9CHLO</name>
<feature type="compositionally biased region" description="Pro residues" evidence="1">
    <location>
        <begin position="660"/>
        <end position="676"/>
    </location>
</feature>
<feature type="region of interest" description="Disordered" evidence="1">
    <location>
        <begin position="477"/>
        <end position="539"/>
    </location>
</feature>
<dbReference type="EMBL" id="BMAR01000029">
    <property type="protein sequence ID" value="GFR49331.1"/>
    <property type="molecule type" value="Genomic_DNA"/>
</dbReference>
<evidence type="ECO:0000313" key="3">
    <source>
        <dbReference type="Proteomes" id="UP001054857"/>
    </source>
</evidence>
<feature type="region of interest" description="Disordered" evidence="1">
    <location>
        <begin position="574"/>
        <end position="602"/>
    </location>
</feature>
<evidence type="ECO:0000256" key="1">
    <source>
        <dbReference type="SAM" id="MobiDB-lite"/>
    </source>
</evidence>
<organism evidence="2 3">
    <name type="scientific">Astrephomene gubernaculifera</name>
    <dbReference type="NCBI Taxonomy" id="47775"/>
    <lineage>
        <taxon>Eukaryota</taxon>
        <taxon>Viridiplantae</taxon>
        <taxon>Chlorophyta</taxon>
        <taxon>core chlorophytes</taxon>
        <taxon>Chlorophyceae</taxon>
        <taxon>CS clade</taxon>
        <taxon>Chlamydomonadales</taxon>
        <taxon>Astrephomenaceae</taxon>
        <taxon>Astrephomene</taxon>
    </lineage>
</organism>
<feature type="compositionally biased region" description="Low complexity" evidence="1">
    <location>
        <begin position="677"/>
        <end position="693"/>
    </location>
</feature>
<feature type="compositionally biased region" description="Gly residues" evidence="1">
    <location>
        <begin position="504"/>
        <end position="520"/>
    </location>
</feature>
<gene>
    <name evidence="2" type="ORF">Agub_g11359</name>
</gene>
<dbReference type="Proteomes" id="UP001054857">
    <property type="component" value="Unassembled WGS sequence"/>
</dbReference>
<sequence>MSWPGAKHVYVRSIENKRAKTSDIGYVTLAGMDVEVSCSRAARRFSSNLNCGIHILESSFKLLEDSSAYTDVALGPMAGSSAPWPAQRAHSAPLSDLFLDLDEQFAPTTPPMLRQCPFASPLASSPRDDVMARQPWATTSSQVFASCDLVSKVGPTSGLPTEAFARCGRGSPPNLHAIDKAPDLGSNTSSAYAEATGISKPTTPTPRKELSTPSLQRHRPPPLLPLHAAPHSGAADAYPPLVTVDLGDVNHPPPPPSPPPPFRTSAVPAPLTPLVAAAAVDKSVAAAAAASPPLYNLLWPPYDLNQSALWRAGDPLGRPPLPDTWRARMRSPSPTSSLSSGDLFTSIDLGAPTTTTAAATTGASPSAVPIRSRGGTASPFGLAWEGPLELTSGRSSSAGSLGGSRGGGDVESGTFGYHDGFDGATDGSSSMRWGGSDWIRRCSPFAQLATAAAGCEADGDDEAGGAYLMAAITGTAAAGGAAGGAPPPSKHLLPPRPASPCPPGGAGGGGDPHGWHGGCQEGEQEGGDGVAAPARPPPPMDDEELDEYYLNTLCGGHDPIAAFMQQERARVQQLEREEGEGEEWKKEVEEEERLPRGEEDGCEEEVVELLAIAPCEADVEEEQKQPEEFVGEEEEEVDVEAAVWLLPAAAAGTAVRLPASLPPSPPPPAPPLPTPSLRPLQLLLRQDTPAALE</sequence>
<evidence type="ECO:0000313" key="2">
    <source>
        <dbReference type="EMBL" id="GFR49331.1"/>
    </source>
</evidence>
<comment type="caution">
    <text evidence="2">The sequence shown here is derived from an EMBL/GenBank/DDBJ whole genome shotgun (WGS) entry which is preliminary data.</text>
</comment>
<proteinExistence type="predicted"/>
<feature type="compositionally biased region" description="Basic and acidic residues" evidence="1">
    <location>
        <begin position="574"/>
        <end position="599"/>
    </location>
</feature>
<feature type="non-terminal residue" evidence="2">
    <location>
        <position position="1"/>
    </location>
</feature>
<feature type="region of interest" description="Disordered" evidence="1">
    <location>
        <begin position="175"/>
        <end position="261"/>
    </location>
</feature>
<protein>
    <submittedName>
        <fullName evidence="2">Uncharacterized protein</fullName>
    </submittedName>
</protein>
<accession>A0AAD3DWI4</accession>